<accession>Q85G84</accession>
<protein>
    <submittedName>
        <fullName evidence="5">Initiation factor 2</fullName>
    </submittedName>
</protein>
<dbReference type="Gramene" id="CMV007CT">
    <property type="protein sequence ID" value="CMV007CT"/>
    <property type="gene ID" value="CMV007C"/>
</dbReference>
<evidence type="ECO:0000313" key="5">
    <source>
        <dbReference type="EMBL" id="BAC76102.1"/>
    </source>
</evidence>
<keyword evidence="5" id="KW-0648">Protein biosynthesis</keyword>
<gene>
    <name evidence="5" type="primary">infB</name>
</gene>
<dbReference type="GO" id="GO:0003743">
    <property type="term" value="F:translation initiation factor activity"/>
    <property type="evidence" value="ECO:0007669"/>
    <property type="project" value="UniProtKB-KW"/>
</dbReference>
<dbReference type="PANTHER" id="PTHR43381">
    <property type="entry name" value="TRANSLATION INITIATION FACTOR IF-2-RELATED"/>
    <property type="match status" value="1"/>
</dbReference>
<evidence type="ECO:0000256" key="2">
    <source>
        <dbReference type="ARBA" id="ARBA00023134"/>
    </source>
</evidence>
<evidence type="ECO:0000259" key="3">
    <source>
        <dbReference type="Pfam" id="PF04760"/>
    </source>
</evidence>
<dbReference type="AlphaFoldDB" id="Q85G84"/>
<keyword evidence="5" id="KW-0934">Plastid</keyword>
<keyword evidence="6" id="KW-1185">Reference proteome</keyword>
<dbReference type="PANTHER" id="PTHR43381:SF5">
    <property type="entry name" value="TR-TYPE G DOMAIN-CONTAINING PROTEIN"/>
    <property type="match status" value="1"/>
</dbReference>
<dbReference type="STRING" id="280699.Q85G84"/>
<evidence type="ECO:0000256" key="1">
    <source>
        <dbReference type="ARBA" id="ARBA00022741"/>
    </source>
</evidence>
<dbReference type="GO" id="GO:0005525">
    <property type="term" value="F:GTP binding"/>
    <property type="evidence" value="ECO:0007669"/>
    <property type="project" value="UniProtKB-KW"/>
</dbReference>
<dbReference type="RefSeq" id="NP_848940.1">
    <property type="nucleotide sequence ID" value="NC_004799.1"/>
</dbReference>
<reference evidence="5" key="1">
    <citation type="journal article" date="2003" name="DNA Res.">
        <title>Complete sequence and analysis of the plastid genome of the unicellular red alga Cyanidioschyzon merolae.</title>
        <authorList>
            <person name="Ohta N."/>
            <person name="Matsuzaki M."/>
            <person name="Misumi O."/>
            <person name="Miyagishima S."/>
            <person name="Nozaki H."/>
            <person name="Tanaka K."/>
            <person name="Shin-i T."/>
            <person name="Kohara Y."/>
            <person name="Kuroiwa T."/>
        </authorList>
    </citation>
    <scope>NUCLEOTIDE SEQUENCE [LARGE SCALE GENOMIC DNA]</scope>
    <source>
        <strain evidence="5">10D</strain>
    </source>
</reference>
<dbReference type="CDD" id="cd03692">
    <property type="entry name" value="mtIF2_IVc"/>
    <property type="match status" value="1"/>
</dbReference>
<dbReference type="InterPro" id="IPR006847">
    <property type="entry name" value="IF2_N"/>
</dbReference>
<keyword evidence="5" id="KW-0150">Chloroplast</keyword>
<dbReference type="GeneID" id="844896"/>
<dbReference type="InterPro" id="IPR053905">
    <property type="entry name" value="EF-G-like_DII"/>
</dbReference>
<dbReference type="SUPFAM" id="SSF50447">
    <property type="entry name" value="Translation proteins"/>
    <property type="match status" value="2"/>
</dbReference>
<dbReference type="Pfam" id="PF22042">
    <property type="entry name" value="EF-G_D2"/>
    <property type="match status" value="1"/>
</dbReference>
<proteinExistence type="predicted"/>
<keyword evidence="2" id="KW-0342">GTP-binding</keyword>
<dbReference type="EMBL" id="AB002583">
    <property type="protein sequence ID" value="BAC76102.1"/>
    <property type="molecule type" value="Genomic_DNA"/>
</dbReference>
<dbReference type="KEGG" id="cme:CymeCp008"/>
<dbReference type="SUPFAM" id="SSF52156">
    <property type="entry name" value="Initiation factor IF2/eIF5b, domain 3"/>
    <property type="match status" value="1"/>
</dbReference>
<dbReference type="Proteomes" id="UP000007014">
    <property type="component" value="Chloroplast"/>
</dbReference>
<dbReference type="InterPro" id="IPR009000">
    <property type="entry name" value="Transl_B-barrel_sf"/>
</dbReference>
<dbReference type="InterPro" id="IPR036925">
    <property type="entry name" value="TIF_IF2_dom3_sf"/>
</dbReference>
<organism evidence="5 6">
    <name type="scientific">Cyanidioschyzon merolae (strain NIES-3377 / 10D)</name>
    <name type="common">Unicellular red alga</name>
    <dbReference type="NCBI Taxonomy" id="280699"/>
    <lineage>
        <taxon>Eukaryota</taxon>
        <taxon>Rhodophyta</taxon>
        <taxon>Bangiophyceae</taxon>
        <taxon>Cyanidiales</taxon>
        <taxon>Cyanidiaceae</taxon>
        <taxon>Cyanidioschyzon</taxon>
    </lineage>
</organism>
<dbReference type="GO" id="GO:0005737">
    <property type="term" value="C:cytoplasm"/>
    <property type="evidence" value="ECO:0007669"/>
    <property type="project" value="TreeGrafter"/>
</dbReference>
<feature type="domain" description="Translation initiation factor IF-2 N-terminal" evidence="3">
    <location>
        <begin position="39"/>
        <end position="88"/>
    </location>
</feature>
<dbReference type="Pfam" id="PF04760">
    <property type="entry name" value="IF2_N"/>
    <property type="match status" value="1"/>
</dbReference>
<dbReference type="Gene3D" id="3.40.50.10050">
    <property type="entry name" value="Translation initiation factor IF- 2, domain 3"/>
    <property type="match status" value="1"/>
</dbReference>
<geneLocation type="chloroplast" evidence="5"/>
<dbReference type="eggNOG" id="KOG1145">
    <property type="taxonomic scope" value="Eukaryota"/>
</dbReference>
<name>Q85G84_CYAM1</name>
<dbReference type="Gene3D" id="2.40.30.10">
    <property type="entry name" value="Translation factors"/>
    <property type="match status" value="2"/>
</dbReference>
<dbReference type="HOGENOM" id="CLU_614475_0_0_1"/>
<keyword evidence="5" id="KW-0396">Initiation factor</keyword>
<keyword evidence="1" id="KW-0547">Nucleotide-binding</keyword>
<dbReference type="InterPro" id="IPR015760">
    <property type="entry name" value="TIF_IF2"/>
</dbReference>
<evidence type="ECO:0000313" key="6">
    <source>
        <dbReference type="Proteomes" id="UP000007014"/>
    </source>
</evidence>
<evidence type="ECO:0000259" key="4">
    <source>
        <dbReference type="Pfam" id="PF22042"/>
    </source>
</evidence>
<feature type="domain" description="Elongation factor G-like" evidence="4">
    <location>
        <begin position="173"/>
        <end position="243"/>
    </location>
</feature>
<sequence>MGCGWCNYRKCMHANFIRKRSRSTIRMDKCDEKIILSVGTTVADLAKQTKKPVTEFIRYAFTQGRVIRLNDIVDEELMQLLQGKYGWEWQINYEDETADEVADYARDDEDEMEIAVSAVEKLEQAPIWSNHVWSIAIKPGVFVLQMPKLKALANLTQQIIDKDVNHPRGAPLIVVESRKDKNLGIITTLLIRKKSLKVGDVIEGNKIRAMWQINQRPIKEVKAGEIVHVSGFNQVYSLGTNLTYSAKKKGEKKASNFQTNLQKLCHPKGNLIVRSESESALESVCYFLLENKKQLLSAEVGSIRMQDVKLAQTTKSILVAWQTCVMTNVMTNVPPTVKIIEAKNFEDLLAQLESRVKVDRIVVSKALVKQVFRQGSIAGCVVLQGEFKTGGEYEIWRKNQYQARARLSEIKIHKQAVKEVKAPQECGIFMKDWTQWQVDDEIVLYN</sequence>